<feature type="domain" description="Phosphotyrosine protein phosphatase I" evidence="7">
    <location>
        <begin position="4"/>
        <end position="149"/>
    </location>
</feature>
<dbReference type="EC" id="3.1.3.48" evidence="2"/>
<evidence type="ECO:0000313" key="8">
    <source>
        <dbReference type="EMBL" id="KXI13514.1"/>
    </source>
</evidence>
<accession>A0A135YVT1</accession>
<dbReference type="PANTHER" id="PTHR11717">
    <property type="entry name" value="LOW MOLECULAR WEIGHT PROTEIN TYROSINE PHOSPHATASE"/>
    <property type="match status" value="1"/>
</dbReference>
<dbReference type="PRINTS" id="PR00719">
    <property type="entry name" value="LMWPTPASE"/>
</dbReference>
<organism evidence="8 10">
    <name type="scientific">Peptostreptococcus anaerobius</name>
    <dbReference type="NCBI Taxonomy" id="1261"/>
    <lineage>
        <taxon>Bacteria</taxon>
        <taxon>Bacillati</taxon>
        <taxon>Bacillota</taxon>
        <taxon>Clostridia</taxon>
        <taxon>Peptostreptococcales</taxon>
        <taxon>Peptostreptococcaceae</taxon>
        <taxon>Peptostreptococcus</taxon>
    </lineage>
</organism>
<reference evidence="9 11" key="2">
    <citation type="submission" date="2018-06" db="EMBL/GenBank/DDBJ databases">
        <authorList>
            <consortium name="Pathogen Informatics"/>
            <person name="Doyle S."/>
        </authorList>
    </citation>
    <scope>NUCLEOTIDE SEQUENCE [LARGE SCALE GENOMIC DNA]</scope>
    <source>
        <strain evidence="9 11">NCTC11460</strain>
    </source>
</reference>
<dbReference type="InterPro" id="IPR023485">
    <property type="entry name" value="Ptyr_pPase"/>
</dbReference>
<dbReference type="CDD" id="cd16343">
    <property type="entry name" value="LMWPTP"/>
    <property type="match status" value="1"/>
</dbReference>
<gene>
    <name evidence="9" type="primary">yfkJ</name>
    <name evidence="8" type="ORF">HMPREF3195_00675</name>
    <name evidence="9" type="ORF">NCTC11460_00791</name>
</gene>
<dbReference type="Pfam" id="PF01451">
    <property type="entry name" value="LMWPc"/>
    <property type="match status" value="1"/>
</dbReference>
<dbReference type="Gene3D" id="3.40.50.2300">
    <property type="match status" value="1"/>
</dbReference>
<keyword evidence="4" id="KW-0904">Protein phosphatase</keyword>
<dbReference type="Proteomes" id="UP000070326">
    <property type="component" value="Unassembled WGS sequence"/>
</dbReference>
<dbReference type="InterPro" id="IPR050438">
    <property type="entry name" value="LMW_PTPase"/>
</dbReference>
<dbReference type="InterPro" id="IPR036196">
    <property type="entry name" value="Ptyr_pPase_sf"/>
</dbReference>
<keyword evidence="3 9" id="KW-0378">Hydrolase</keyword>
<dbReference type="EMBL" id="UGTB01000004">
    <property type="protein sequence ID" value="SUB60876.1"/>
    <property type="molecule type" value="Genomic_DNA"/>
</dbReference>
<name>A0A135YVT1_9FIRM</name>
<dbReference type="PANTHER" id="PTHR11717:SF7">
    <property type="entry name" value="LOW MOLECULAR WEIGHT PHOSPHOTYROSINE PROTEIN PHOSPHATASE"/>
    <property type="match status" value="1"/>
</dbReference>
<evidence type="ECO:0000256" key="3">
    <source>
        <dbReference type="ARBA" id="ARBA00022801"/>
    </source>
</evidence>
<dbReference type="GO" id="GO:0004725">
    <property type="term" value="F:protein tyrosine phosphatase activity"/>
    <property type="evidence" value="ECO:0007669"/>
    <property type="project" value="UniProtKB-EC"/>
</dbReference>
<evidence type="ECO:0000256" key="4">
    <source>
        <dbReference type="ARBA" id="ARBA00022912"/>
    </source>
</evidence>
<reference evidence="8 10" key="1">
    <citation type="submission" date="2016-02" db="EMBL/GenBank/DDBJ databases">
        <authorList>
            <person name="Wen L."/>
            <person name="He K."/>
            <person name="Yang H."/>
        </authorList>
    </citation>
    <scope>NUCLEOTIDE SEQUENCE [LARGE SCALE GENOMIC DNA]</scope>
    <source>
        <strain evidence="8 10">MJR8628A</strain>
    </source>
</reference>
<dbReference type="STRING" id="1261.HMPREF3195_00675"/>
<dbReference type="RefSeq" id="WP_002843770.1">
    <property type="nucleotide sequence ID" value="NZ_CAMPYD010000001.1"/>
</dbReference>
<evidence type="ECO:0000313" key="10">
    <source>
        <dbReference type="Proteomes" id="UP000070326"/>
    </source>
</evidence>
<dbReference type="Proteomes" id="UP000255101">
    <property type="component" value="Unassembled WGS sequence"/>
</dbReference>
<comment type="similarity">
    <text evidence="1">Belongs to the low molecular weight phosphotyrosine protein phosphatase family.</text>
</comment>
<evidence type="ECO:0000256" key="5">
    <source>
        <dbReference type="ARBA" id="ARBA00051722"/>
    </source>
</evidence>
<evidence type="ECO:0000256" key="2">
    <source>
        <dbReference type="ARBA" id="ARBA00013064"/>
    </source>
</evidence>
<dbReference type="PATRIC" id="fig|1261.5.peg.680"/>
<dbReference type="SUPFAM" id="SSF52788">
    <property type="entry name" value="Phosphotyrosine protein phosphatases I"/>
    <property type="match status" value="1"/>
</dbReference>
<proteinExistence type="inferred from homology"/>
<comment type="catalytic activity">
    <reaction evidence="5">
        <text>O-phospho-L-tyrosyl-[protein] + H2O = L-tyrosyl-[protein] + phosphate</text>
        <dbReference type="Rhea" id="RHEA:10684"/>
        <dbReference type="Rhea" id="RHEA-COMP:10136"/>
        <dbReference type="Rhea" id="RHEA-COMP:20101"/>
        <dbReference type="ChEBI" id="CHEBI:15377"/>
        <dbReference type="ChEBI" id="CHEBI:43474"/>
        <dbReference type="ChEBI" id="CHEBI:46858"/>
        <dbReference type="ChEBI" id="CHEBI:61978"/>
        <dbReference type="EC" id="3.1.3.48"/>
    </reaction>
</comment>
<sequence length="154" mass="18042">MNKIKIMFVCHGNICRSTMAEALFRHMVKEEGLSDRIFIDSAATSYESIGEPVYYATRDKLAEFGISTEGIYSTKLKKSDFEEFDYIFTMDQNNMNYIVDEFGSYDPEKVIKFMDLTDHPRDIADPWYTGNFDDTYDDIHECCNILMEKIKREL</sequence>
<dbReference type="eggNOG" id="COG0394">
    <property type="taxonomic scope" value="Bacteria"/>
</dbReference>
<feature type="active site" description="Nucleophile" evidence="6">
    <location>
        <position position="10"/>
    </location>
</feature>
<feature type="active site" description="Proton donor" evidence="6">
    <location>
        <position position="125"/>
    </location>
</feature>
<dbReference type="InterPro" id="IPR017867">
    <property type="entry name" value="Tyr_phospatase_low_mol_wt"/>
</dbReference>
<feature type="active site" evidence="6">
    <location>
        <position position="16"/>
    </location>
</feature>
<evidence type="ECO:0000256" key="1">
    <source>
        <dbReference type="ARBA" id="ARBA00011063"/>
    </source>
</evidence>
<evidence type="ECO:0000313" key="11">
    <source>
        <dbReference type="Proteomes" id="UP000255101"/>
    </source>
</evidence>
<evidence type="ECO:0000259" key="7">
    <source>
        <dbReference type="SMART" id="SM00226"/>
    </source>
</evidence>
<evidence type="ECO:0000313" key="9">
    <source>
        <dbReference type="EMBL" id="SUB60876.1"/>
    </source>
</evidence>
<protein>
    <recommendedName>
        <fullName evidence="2">protein-tyrosine-phosphatase</fullName>
        <ecNumber evidence="2">3.1.3.48</ecNumber>
    </recommendedName>
</protein>
<evidence type="ECO:0000256" key="6">
    <source>
        <dbReference type="PIRSR" id="PIRSR617867-1"/>
    </source>
</evidence>
<dbReference type="AlphaFoldDB" id="A0A135YVT1"/>
<dbReference type="EMBL" id="LSQZ01000021">
    <property type="protein sequence ID" value="KXI13514.1"/>
    <property type="molecule type" value="Genomic_DNA"/>
</dbReference>
<dbReference type="GeneID" id="79842698"/>
<dbReference type="SMART" id="SM00226">
    <property type="entry name" value="LMWPc"/>
    <property type="match status" value="1"/>
</dbReference>